<dbReference type="PROSITE" id="PS01031">
    <property type="entry name" value="SHSP"/>
    <property type="match status" value="1"/>
</dbReference>
<evidence type="ECO:0000313" key="4">
    <source>
        <dbReference type="EMBL" id="MBP5835983.1"/>
    </source>
</evidence>
<evidence type="ECO:0000259" key="3">
    <source>
        <dbReference type="PROSITE" id="PS01031"/>
    </source>
</evidence>
<name>A0ABS5CYB9_9MOLU</name>
<reference evidence="4" key="1">
    <citation type="submission" date="2021-04" db="EMBL/GenBank/DDBJ databases">
        <title>Genomic features of Candidatus Phytoplasma meliae isolate ChTYXIII (1SrXIII-G).</title>
        <authorList>
            <person name="Fernandez F.D."/>
            <person name="Conci L.R."/>
        </authorList>
    </citation>
    <scope>NUCLEOTIDE SEQUENCE [LARGE SCALE GENOMIC DNA]</scope>
    <source>
        <strain evidence="4">ChTYXIII-Mo</strain>
    </source>
</reference>
<evidence type="ECO:0000256" key="2">
    <source>
        <dbReference type="RuleBase" id="RU003616"/>
    </source>
</evidence>
<dbReference type="InterPro" id="IPR002068">
    <property type="entry name" value="A-crystallin/Hsp20_dom"/>
</dbReference>
<dbReference type="CDD" id="cd06471">
    <property type="entry name" value="ACD_LpsHSP_like"/>
    <property type="match status" value="1"/>
</dbReference>
<keyword evidence="5" id="KW-1185">Reference proteome</keyword>
<dbReference type="InterPro" id="IPR008978">
    <property type="entry name" value="HSP20-like_chaperone"/>
</dbReference>
<dbReference type="Gene3D" id="2.60.40.790">
    <property type="match status" value="1"/>
</dbReference>
<dbReference type="SUPFAM" id="SSF49764">
    <property type="entry name" value="HSP20-like chaperones"/>
    <property type="match status" value="1"/>
</dbReference>
<protein>
    <submittedName>
        <fullName evidence="4">Hsp20/alpha crystallin family protein</fullName>
    </submittedName>
</protein>
<organism evidence="4 5">
    <name type="scientific">Candidatus Phytoplasma meliae</name>
    <dbReference type="NCBI Taxonomy" id="1848402"/>
    <lineage>
        <taxon>Bacteria</taxon>
        <taxon>Bacillati</taxon>
        <taxon>Mycoplasmatota</taxon>
        <taxon>Mollicutes</taxon>
        <taxon>Acholeplasmatales</taxon>
        <taxon>Acholeplasmataceae</taxon>
        <taxon>Candidatus Phytoplasma</taxon>
        <taxon>16SrXIII (Mexican periwinkle virescence group)</taxon>
    </lineage>
</organism>
<dbReference type="Pfam" id="PF00011">
    <property type="entry name" value="HSP20"/>
    <property type="match status" value="1"/>
</dbReference>
<feature type="domain" description="SHSP" evidence="3">
    <location>
        <begin position="25"/>
        <end position="137"/>
    </location>
</feature>
<accession>A0ABS5CYB9</accession>
<evidence type="ECO:0000256" key="1">
    <source>
        <dbReference type="PROSITE-ProRule" id="PRU00285"/>
    </source>
</evidence>
<comment type="caution">
    <text evidence="4">The sequence shown here is derived from an EMBL/GenBank/DDBJ whole genome shotgun (WGS) entry which is preliminary data.</text>
</comment>
<comment type="similarity">
    <text evidence="1 2">Belongs to the small heat shock protein (HSP20) family.</text>
</comment>
<dbReference type="EMBL" id="JACAOD020000007">
    <property type="protein sequence ID" value="MBP5835983.1"/>
    <property type="molecule type" value="Genomic_DNA"/>
</dbReference>
<gene>
    <name evidence="4" type="ORF">CHTY_001955</name>
</gene>
<proteinExistence type="inferred from homology"/>
<dbReference type="Proteomes" id="UP001195571">
    <property type="component" value="Unassembled WGS sequence"/>
</dbReference>
<dbReference type="RefSeq" id="WP_203552245.1">
    <property type="nucleotide sequence ID" value="NZ_JACAOD020000007.1"/>
</dbReference>
<dbReference type="PANTHER" id="PTHR11527">
    <property type="entry name" value="HEAT-SHOCK PROTEIN 20 FAMILY MEMBER"/>
    <property type="match status" value="1"/>
</dbReference>
<sequence length="137" mass="16289">MLFNLIKHNQDLFENAFDDIKINPFNRMNNIMKTDIEEKNKQYLITMELPGFKKEDVKVTLENGYLTIEAKNSQENVEQEPNFIRKERFQGVFKRSFYLDQDFVLEDVQGSLEAGLLKLIIPKKTINHSEKRYLELK</sequence>
<evidence type="ECO:0000313" key="5">
    <source>
        <dbReference type="Proteomes" id="UP001195571"/>
    </source>
</evidence>
<dbReference type="InterPro" id="IPR031107">
    <property type="entry name" value="Small_HSP"/>
</dbReference>